<sequence>MNLLKLLFKAITSNREPDALPRSEVYHWRCDTCGDRYVGAGRQHVGNVAASHRRRMGGKCRTPKVYASEV</sequence>
<gene>
    <name evidence="1" type="ORF">GCM10011579_016780</name>
</gene>
<comment type="caution">
    <text evidence="1">The sequence shown here is derived from an EMBL/GenBank/DDBJ whole genome shotgun (WGS) entry which is preliminary data.</text>
</comment>
<accession>A0A918D174</accession>
<proteinExistence type="predicted"/>
<reference evidence="1 2" key="1">
    <citation type="journal article" date="2014" name="Int. J. Syst. Evol. Microbiol.">
        <title>Complete genome sequence of Corynebacterium casei LMG S-19264T (=DSM 44701T), isolated from a smear-ripened cheese.</title>
        <authorList>
            <consortium name="US DOE Joint Genome Institute (JGI-PGF)"/>
            <person name="Walter F."/>
            <person name="Albersmeier A."/>
            <person name="Kalinowski J."/>
            <person name="Ruckert C."/>
        </authorList>
    </citation>
    <scope>NUCLEOTIDE SEQUENCE [LARGE SCALE GENOMIC DNA]</scope>
    <source>
        <strain evidence="1 2">CGMCC 4.7111</strain>
    </source>
</reference>
<organism evidence="1 2">
    <name type="scientific">Streptomyces albiflavescens</name>
    <dbReference type="NCBI Taxonomy" id="1623582"/>
    <lineage>
        <taxon>Bacteria</taxon>
        <taxon>Bacillati</taxon>
        <taxon>Actinomycetota</taxon>
        <taxon>Actinomycetes</taxon>
        <taxon>Kitasatosporales</taxon>
        <taxon>Streptomycetaceae</taxon>
        <taxon>Streptomyces</taxon>
    </lineage>
</organism>
<dbReference type="EMBL" id="BMMM01000002">
    <property type="protein sequence ID" value="GGN56083.1"/>
    <property type="molecule type" value="Genomic_DNA"/>
</dbReference>
<evidence type="ECO:0000313" key="2">
    <source>
        <dbReference type="Proteomes" id="UP000600365"/>
    </source>
</evidence>
<evidence type="ECO:0000313" key="1">
    <source>
        <dbReference type="EMBL" id="GGN56083.1"/>
    </source>
</evidence>
<dbReference type="AlphaFoldDB" id="A0A918D174"/>
<protein>
    <submittedName>
        <fullName evidence="1">Uncharacterized protein</fullName>
    </submittedName>
</protein>
<name>A0A918D174_9ACTN</name>
<dbReference type="Proteomes" id="UP000600365">
    <property type="component" value="Unassembled WGS sequence"/>
</dbReference>
<dbReference type="RefSeq" id="WP_189185462.1">
    <property type="nucleotide sequence ID" value="NZ_BMMM01000002.1"/>
</dbReference>
<keyword evidence="2" id="KW-1185">Reference proteome</keyword>